<proteinExistence type="predicted"/>
<sequence>MDIVSIEVNVIQYLSQISRDQAGHAHAGAPSEAQIAMLRLTSDDGREGYAFAPPEVIRPYVVEQYFKKAALNVSIHARERIWQNLWHRQRGSAGQLTDRAMAVLDSALWDLAGRQLKVPVHQLLGGYRDKVKAYGSTMCGDEVSGGLSTPEEYADFANQLVQLGYKGIKLHTWMPPVRFAPSVDRDIRACEAVREAVGADIALMLDGYHWYSRTDTLKIGRALDRLNFSWFEEPMVEESMESYRWLQSKIETPIVGPETIGGKHFSRASWAKQNACDILRIGVANGGGISPCMKTAHLAEAFGMNCEIHGNGAANLAVVGAIGNCEWYERGLLHPMCDYDKPPAYLHSLIDPMDGDGYVSLPKRPGLGEDINFEYIECNTVKRY</sequence>
<dbReference type="Pfam" id="PF02746">
    <property type="entry name" value="MR_MLE_N"/>
    <property type="match status" value="1"/>
</dbReference>
<dbReference type="CDD" id="cd03329">
    <property type="entry name" value="MR_like_4"/>
    <property type="match status" value="1"/>
</dbReference>
<evidence type="ECO:0000256" key="2">
    <source>
        <dbReference type="ARBA" id="ARBA00022723"/>
    </source>
</evidence>
<dbReference type="GO" id="GO:0016052">
    <property type="term" value="P:carbohydrate catabolic process"/>
    <property type="evidence" value="ECO:0007669"/>
    <property type="project" value="TreeGrafter"/>
</dbReference>
<comment type="cofactor">
    <cofactor evidence="1">
        <name>Mg(2+)</name>
        <dbReference type="ChEBI" id="CHEBI:18420"/>
    </cofactor>
</comment>
<dbReference type="GO" id="GO:0000287">
    <property type="term" value="F:magnesium ion binding"/>
    <property type="evidence" value="ECO:0007669"/>
    <property type="project" value="TreeGrafter"/>
</dbReference>
<keyword evidence="3" id="KW-0460">Magnesium</keyword>
<dbReference type="InterPro" id="IPR036849">
    <property type="entry name" value="Enolase-like_C_sf"/>
</dbReference>
<dbReference type="InterPro" id="IPR029017">
    <property type="entry name" value="Enolase-like_N"/>
</dbReference>
<evidence type="ECO:0000256" key="1">
    <source>
        <dbReference type="ARBA" id="ARBA00001946"/>
    </source>
</evidence>
<organism evidence="5 6">
    <name type="scientific">Marinomonas balearica</name>
    <dbReference type="NCBI Taxonomy" id="491947"/>
    <lineage>
        <taxon>Bacteria</taxon>
        <taxon>Pseudomonadati</taxon>
        <taxon>Pseudomonadota</taxon>
        <taxon>Gammaproteobacteria</taxon>
        <taxon>Oceanospirillales</taxon>
        <taxon>Oceanospirillaceae</taxon>
        <taxon>Marinomonas</taxon>
    </lineage>
</organism>
<dbReference type="Gene3D" id="3.30.390.10">
    <property type="entry name" value="Enolase-like, N-terminal domain"/>
    <property type="match status" value="1"/>
</dbReference>
<gene>
    <name evidence="5" type="ORF">DFP79_0161</name>
</gene>
<dbReference type="Gene3D" id="3.20.20.120">
    <property type="entry name" value="Enolase-like C-terminal domain"/>
    <property type="match status" value="1"/>
</dbReference>
<evidence type="ECO:0000256" key="3">
    <source>
        <dbReference type="ARBA" id="ARBA00022842"/>
    </source>
</evidence>
<dbReference type="InterPro" id="IPR029065">
    <property type="entry name" value="Enolase_C-like"/>
</dbReference>
<dbReference type="InterPro" id="IPR013341">
    <property type="entry name" value="Mandelate_racemase_N_dom"/>
</dbReference>
<dbReference type="InterPro" id="IPR046945">
    <property type="entry name" value="RHMD-like"/>
</dbReference>
<dbReference type="RefSeq" id="WP_133502023.1">
    <property type="nucleotide sequence ID" value="NZ_SNXC01000002.1"/>
</dbReference>
<dbReference type="EMBL" id="SNXC01000002">
    <property type="protein sequence ID" value="TDP01259.1"/>
    <property type="molecule type" value="Genomic_DNA"/>
</dbReference>
<evidence type="ECO:0000313" key="5">
    <source>
        <dbReference type="EMBL" id="TDP01259.1"/>
    </source>
</evidence>
<dbReference type="SMART" id="SM00922">
    <property type="entry name" value="MR_MLE"/>
    <property type="match status" value="1"/>
</dbReference>
<dbReference type="Proteomes" id="UP000294656">
    <property type="component" value="Unassembled WGS sequence"/>
</dbReference>
<dbReference type="SUPFAM" id="SSF51604">
    <property type="entry name" value="Enolase C-terminal domain-like"/>
    <property type="match status" value="1"/>
</dbReference>
<protein>
    <submittedName>
        <fullName evidence="5">L-alanine-DL-glutamate epimerase-like enolase superfamily enzyme</fullName>
    </submittedName>
</protein>
<comment type="caution">
    <text evidence="5">The sequence shown here is derived from an EMBL/GenBank/DDBJ whole genome shotgun (WGS) entry which is preliminary data.</text>
</comment>
<dbReference type="GO" id="GO:0016836">
    <property type="term" value="F:hydro-lyase activity"/>
    <property type="evidence" value="ECO:0007669"/>
    <property type="project" value="TreeGrafter"/>
</dbReference>
<dbReference type="AlphaFoldDB" id="A0A4R6MH46"/>
<dbReference type="SUPFAM" id="SSF54826">
    <property type="entry name" value="Enolase N-terminal domain-like"/>
    <property type="match status" value="1"/>
</dbReference>
<evidence type="ECO:0000259" key="4">
    <source>
        <dbReference type="SMART" id="SM00922"/>
    </source>
</evidence>
<name>A0A4R6MH46_9GAMM</name>
<reference evidence="5 6" key="1">
    <citation type="submission" date="2019-03" db="EMBL/GenBank/DDBJ databases">
        <title>Genomic Encyclopedia of Type Strains, Phase III (KMG-III): the genomes of soil and plant-associated and newly described type strains.</title>
        <authorList>
            <person name="Whitman W."/>
        </authorList>
    </citation>
    <scope>NUCLEOTIDE SEQUENCE [LARGE SCALE GENOMIC DNA]</scope>
    <source>
        <strain evidence="5 6">CECT 7378</strain>
    </source>
</reference>
<dbReference type="PANTHER" id="PTHR13794">
    <property type="entry name" value="ENOLASE SUPERFAMILY, MANDELATE RACEMASE"/>
    <property type="match status" value="1"/>
</dbReference>
<keyword evidence="2" id="KW-0479">Metal-binding</keyword>
<dbReference type="Pfam" id="PF13378">
    <property type="entry name" value="MR_MLE_C"/>
    <property type="match status" value="1"/>
</dbReference>
<feature type="domain" description="Mandelate racemase/muconate lactonizing enzyme C-terminal" evidence="4">
    <location>
        <begin position="150"/>
        <end position="253"/>
    </location>
</feature>
<keyword evidence="6" id="KW-1185">Reference proteome</keyword>
<dbReference type="OrthoDB" id="9782675at2"/>
<evidence type="ECO:0000313" key="6">
    <source>
        <dbReference type="Proteomes" id="UP000294656"/>
    </source>
</evidence>
<dbReference type="InterPro" id="IPR013342">
    <property type="entry name" value="Mandelate_racemase_C"/>
</dbReference>
<accession>A0A4R6MH46</accession>
<dbReference type="PANTHER" id="PTHR13794:SF58">
    <property type="entry name" value="MITOCHONDRIAL ENOLASE SUPERFAMILY MEMBER 1"/>
    <property type="match status" value="1"/>
</dbReference>